<sequence length="88" mass="9831">MVKYEVPELVRKTENWICLGWKKSISRIGSAVYSEPEVVGNPSSMVVIVVKFVPSSLIDISIIEGLLAELARFLNLNLNPCSFRGSYQ</sequence>
<gene>
    <name evidence="1" type="ORF">EZS27_032351</name>
</gene>
<reference evidence="1" key="1">
    <citation type="submission" date="2019-03" db="EMBL/GenBank/DDBJ databases">
        <title>Single cell metagenomics reveals metabolic interactions within the superorganism composed of flagellate Streblomastix strix and complex community of Bacteroidetes bacteria on its surface.</title>
        <authorList>
            <person name="Treitli S.C."/>
            <person name="Kolisko M."/>
            <person name="Husnik F."/>
            <person name="Keeling P."/>
            <person name="Hampl V."/>
        </authorList>
    </citation>
    <scope>NUCLEOTIDE SEQUENCE</scope>
    <source>
        <strain evidence="1">STM</strain>
    </source>
</reference>
<comment type="caution">
    <text evidence="1">The sequence shown here is derived from an EMBL/GenBank/DDBJ whole genome shotgun (WGS) entry which is preliminary data.</text>
</comment>
<evidence type="ECO:0000313" key="1">
    <source>
        <dbReference type="EMBL" id="KAA6317506.1"/>
    </source>
</evidence>
<dbReference type="AlphaFoldDB" id="A0A5J4Q6B5"/>
<protein>
    <submittedName>
        <fullName evidence="1">Uncharacterized protein</fullName>
    </submittedName>
</protein>
<dbReference type="EMBL" id="SNRY01004501">
    <property type="protein sequence ID" value="KAA6317506.1"/>
    <property type="molecule type" value="Genomic_DNA"/>
</dbReference>
<accession>A0A5J4Q6B5</accession>
<proteinExistence type="predicted"/>
<name>A0A5J4Q6B5_9ZZZZ</name>
<organism evidence="1">
    <name type="scientific">termite gut metagenome</name>
    <dbReference type="NCBI Taxonomy" id="433724"/>
    <lineage>
        <taxon>unclassified sequences</taxon>
        <taxon>metagenomes</taxon>
        <taxon>organismal metagenomes</taxon>
    </lineage>
</organism>